<organism evidence="1 2">
    <name type="scientific">Bradyrhizobium manausense</name>
    <dbReference type="NCBI Taxonomy" id="989370"/>
    <lineage>
        <taxon>Bacteria</taxon>
        <taxon>Pseudomonadati</taxon>
        <taxon>Pseudomonadota</taxon>
        <taxon>Alphaproteobacteria</taxon>
        <taxon>Hyphomicrobiales</taxon>
        <taxon>Nitrobacteraceae</taxon>
        <taxon>Bradyrhizobium</taxon>
    </lineage>
</organism>
<evidence type="ECO:0000313" key="1">
    <source>
        <dbReference type="EMBL" id="KRQ14707.1"/>
    </source>
</evidence>
<reference evidence="1 2" key="1">
    <citation type="submission" date="2015-09" db="EMBL/GenBank/DDBJ databases">
        <title>Draft Genome Sequence of Bradyrhizobium manausense Strain BR 3351T, a Novel Symbiotic Nitrogen-Fixing Alphaproteobacterium Isolated from Brazilian Amazon Rain Forest.</title>
        <authorList>
            <person name="De Araujo J.L."/>
            <person name="Zilli J.E."/>
        </authorList>
    </citation>
    <scope>NUCLEOTIDE SEQUENCE [LARGE SCALE GENOMIC DNA]</scope>
    <source>
        <strain evidence="1 2">BR3351</strain>
    </source>
</reference>
<proteinExistence type="predicted"/>
<protein>
    <submittedName>
        <fullName evidence="1">Uncharacterized protein</fullName>
    </submittedName>
</protein>
<gene>
    <name evidence="1" type="ORF">AOQ71_12555</name>
</gene>
<name>A0A0R3DXS7_9BRAD</name>
<evidence type="ECO:0000313" key="2">
    <source>
        <dbReference type="Proteomes" id="UP000051936"/>
    </source>
</evidence>
<dbReference type="Proteomes" id="UP000051936">
    <property type="component" value="Unassembled WGS sequence"/>
</dbReference>
<dbReference type="AlphaFoldDB" id="A0A0R3DXS7"/>
<dbReference type="EMBL" id="LJYG01000047">
    <property type="protein sequence ID" value="KRQ14707.1"/>
    <property type="molecule type" value="Genomic_DNA"/>
</dbReference>
<accession>A0A0R3DXS7</accession>
<keyword evidence="2" id="KW-1185">Reference proteome</keyword>
<sequence>MQLAGGQPDQWTGHFYFDPRVGWQKPATDCAARGAFASDQEDFDLSIITSLDGKGDQGGTTREIDIVDCVAWMIERLPRSPNDFLEVRSKDIEVLRGKRTQQIICWRAIRFSLHRNHPPAPANPLVSACFTFRPRNLQYQSAHKRMLPATYLLRSWKYFSA</sequence>
<comment type="caution">
    <text evidence="1">The sequence shown here is derived from an EMBL/GenBank/DDBJ whole genome shotgun (WGS) entry which is preliminary data.</text>
</comment>